<proteinExistence type="predicted"/>
<organism evidence="2 3">
    <name type="scientific">Mycobacteroides chelonae</name>
    <name type="common">Mycobacterium chelonae</name>
    <dbReference type="NCBI Taxonomy" id="1774"/>
    <lineage>
        <taxon>Bacteria</taxon>
        <taxon>Bacillati</taxon>
        <taxon>Actinomycetota</taxon>
        <taxon>Actinomycetes</taxon>
        <taxon>Mycobacteriales</taxon>
        <taxon>Mycobacteriaceae</taxon>
        <taxon>Mycobacteroides</taxon>
    </lineage>
</organism>
<gene>
    <name evidence="2" type="ORF">BKG82_12970</name>
</gene>
<dbReference type="AlphaFoldDB" id="A0A1S1LS32"/>
<protein>
    <submittedName>
        <fullName evidence="2">Uncharacterized protein</fullName>
    </submittedName>
</protein>
<dbReference type="Proteomes" id="UP000180043">
    <property type="component" value="Unassembled WGS sequence"/>
</dbReference>
<evidence type="ECO:0000313" key="3">
    <source>
        <dbReference type="Proteomes" id="UP000180043"/>
    </source>
</evidence>
<reference evidence="2 3" key="1">
    <citation type="submission" date="2016-10" db="EMBL/GenBank/DDBJ databases">
        <title>Evaluation of Human, Veterinary and Environmental Mycobacterium chelonae Isolates by Core Genome Phylogenomic Analysis, Targeted Gene Comparison, and Anti-microbial Susceptibility Patterns: A Tale of Mistaken Identities.</title>
        <authorList>
            <person name="Fogelson S.B."/>
            <person name="Camus A.C."/>
            <person name="Lorenz W."/>
            <person name="Vasireddy R."/>
            <person name="Vasireddy S."/>
            <person name="Smith T."/>
            <person name="Brown-Elliott B.A."/>
            <person name="Wallace R.J.Jr."/>
            <person name="Hasan N.A."/>
            <person name="Reischl U."/>
            <person name="Sanchez S."/>
        </authorList>
    </citation>
    <scope>NUCLEOTIDE SEQUENCE [LARGE SCALE GENOMIC DNA]</scope>
    <source>
        <strain evidence="2 3">15515</strain>
    </source>
</reference>
<evidence type="ECO:0000313" key="2">
    <source>
        <dbReference type="EMBL" id="OHU57096.1"/>
    </source>
</evidence>
<sequence length="303" mass="32596">MLRFLDPSRNRYAGLLFAICVLCGPLALIVAGWAGWNAHSKQPPPMASYVHLNTVTNQVELFADQLVRLSLTGSGEQDRKTLATMVVDPRAVSLAETPWNVTSTHLTTVKRVAEQADSAEWEAKILVGYSAPGSGVVQFGTMVVNVLSSGGAYKATALPRFENSQNRAMQVGPGYTVAVDVNSSLGKSIAKFASAYYVQGPDQDLGRLVTGPFSERVRAGVEKPFRPSPFASVNVQMIFSKGAVPTQPAPGDTVDVLATIRGGASESTWYTMQVPLRMAVTDQRQWAVSDILDSLDVGKIIHQ</sequence>
<name>A0A1S1LS32_MYCCH</name>
<evidence type="ECO:0000256" key="1">
    <source>
        <dbReference type="SAM" id="Phobius"/>
    </source>
</evidence>
<accession>A0A1S1LS32</accession>
<keyword evidence="1" id="KW-0812">Transmembrane</keyword>
<feature type="transmembrane region" description="Helical" evidence="1">
    <location>
        <begin position="12"/>
        <end position="36"/>
    </location>
</feature>
<comment type="caution">
    <text evidence="2">The sequence shown here is derived from an EMBL/GenBank/DDBJ whole genome shotgun (WGS) entry which is preliminary data.</text>
</comment>
<keyword evidence="1" id="KW-0472">Membrane</keyword>
<dbReference type="RefSeq" id="WP_070947471.1">
    <property type="nucleotide sequence ID" value="NZ_MLIQ01000014.1"/>
</dbReference>
<dbReference type="EMBL" id="MLIQ01000014">
    <property type="protein sequence ID" value="OHU57096.1"/>
    <property type="molecule type" value="Genomic_DNA"/>
</dbReference>
<keyword evidence="1" id="KW-1133">Transmembrane helix</keyword>